<organism evidence="2 4">
    <name type="scientific">Ooceraea biroi</name>
    <name type="common">Clonal raider ant</name>
    <name type="synonym">Cerapachys biroi</name>
    <dbReference type="NCBI Taxonomy" id="2015173"/>
    <lineage>
        <taxon>Eukaryota</taxon>
        <taxon>Metazoa</taxon>
        <taxon>Ecdysozoa</taxon>
        <taxon>Arthropoda</taxon>
        <taxon>Hexapoda</taxon>
        <taxon>Insecta</taxon>
        <taxon>Pterygota</taxon>
        <taxon>Neoptera</taxon>
        <taxon>Endopterygota</taxon>
        <taxon>Hymenoptera</taxon>
        <taxon>Apocrita</taxon>
        <taxon>Aculeata</taxon>
        <taxon>Formicoidea</taxon>
        <taxon>Formicidae</taxon>
        <taxon>Dorylinae</taxon>
        <taxon>Ooceraea</taxon>
    </lineage>
</organism>
<evidence type="ECO:0000313" key="2">
    <source>
        <dbReference type="EMBL" id="EZA59553.1"/>
    </source>
</evidence>
<dbReference type="Proteomes" id="UP000053097">
    <property type="component" value="Unassembled WGS sequence"/>
</dbReference>
<reference evidence="2 4" key="1">
    <citation type="journal article" date="2014" name="Curr. Biol.">
        <title>The genome of the clonal raider ant Cerapachys biroi.</title>
        <authorList>
            <person name="Oxley P.R."/>
            <person name="Ji L."/>
            <person name="Fetter-Pruneda I."/>
            <person name="McKenzie S.K."/>
            <person name="Li C."/>
            <person name="Hu H."/>
            <person name="Zhang G."/>
            <person name="Kronauer D.J."/>
        </authorList>
    </citation>
    <scope>NUCLEOTIDE SEQUENCE [LARGE SCALE GENOMIC DNA]</scope>
</reference>
<dbReference type="InterPro" id="IPR005055">
    <property type="entry name" value="A10/PebIII"/>
</dbReference>
<dbReference type="SUPFAM" id="SSF100910">
    <property type="entry name" value="Chemosensory protein Csp2"/>
    <property type="match status" value="1"/>
</dbReference>
<reference evidence="3" key="2">
    <citation type="journal article" date="2018" name="Genome Res.">
        <title>The genomic architecture and molecular evolution of ant odorant receptors.</title>
        <authorList>
            <person name="McKenzie S.K."/>
            <person name="Kronauer D.J.C."/>
        </authorList>
    </citation>
    <scope>NUCLEOTIDE SEQUENCE [LARGE SCALE GENOMIC DNA]</scope>
    <source>
        <strain evidence="3">Clonal line C1</strain>
    </source>
</reference>
<dbReference type="EMBL" id="KK107105">
    <property type="protein sequence ID" value="EZA59553.1"/>
    <property type="molecule type" value="Genomic_DNA"/>
</dbReference>
<dbReference type="Gene3D" id="1.10.2080.10">
    <property type="entry name" value="Insect odorant-binding protein A10/Ejaculatory bulb-specific protein 3"/>
    <property type="match status" value="1"/>
</dbReference>
<feature type="signal peptide" evidence="1">
    <location>
        <begin position="1"/>
        <end position="23"/>
    </location>
</feature>
<keyword evidence="1" id="KW-0732">Signal</keyword>
<dbReference type="OrthoDB" id="8183954at2759"/>
<dbReference type="Pfam" id="PF03392">
    <property type="entry name" value="OS-D"/>
    <property type="match status" value="1"/>
</dbReference>
<sequence>MTGKSVVIGLALICGLLLTYSMAEERYSSKYDDIDIDAILANPRLRNQYVSCMLNTSPCVTAAARFLKEKFAEAYITRCRKCTEKQVAFLDKITDWYMKNDPATWKRGVEMVIKELRNKNM</sequence>
<dbReference type="PANTHER" id="PTHR11257">
    <property type="entry name" value="CHEMOSENSORY PROTEIN-RELATED"/>
    <property type="match status" value="1"/>
</dbReference>
<protein>
    <submittedName>
        <fullName evidence="3">ObirCsp9</fullName>
    </submittedName>
</protein>
<evidence type="ECO:0000313" key="3">
    <source>
        <dbReference type="EMBL" id="RLU16516.1"/>
    </source>
</evidence>
<dbReference type="OMA" id="HAENEKY"/>
<dbReference type="EMBL" id="QOIP01000011">
    <property type="protein sequence ID" value="RLU16516.1"/>
    <property type="molecule type" value="Genomic_DNA"/>
</dbReference>
<proteinExistence type="predicted"/>
<reference evidence="3" key="3">
    <citation type="submission" date="2018-07" db="EMBL/GenBank/DDBJ databases">
        <authorList>
            <person name="Mckenzie S.K."/>
            <person name="Kronauer D.J.C."/>
        </authorList>
    </citation>
    <scope>NUCLEOTIDE SEQUENCE</scope>
    <source>
        <strain evidence="3">Clonal line C1</strain>
    </source>
</reference>
<dbReference type="InterPro" id="IPR036682">
    <property type="entry name" value="OS_D_A10/PebIII_sf"/>
</dbReference>
<gene>
    <name evidence="3" type="ORF">DMN91_010584</name>
    <name evidence="2" type="ORF">X777_00396</name>
</gene>
<dbReference type="PANTHER" id="PTHR11257:SF13">
    <property type="entry name" value="GEO07322P1"/>
    <property type="match status" value="1"/>
</dbReference>
<accession>A0A026WU83</accession>
<evidence type="ECO:0000313" key="4">
    <source>
        <dbReference type="Proteomes" id="UP000053097"/>
    </source>
</evidence>
<dbReference type="Proteomes" id="UP000279307">
    <property type="component" value="Chromosome 11"/>
</dbReference>
<name>A0A026WU83_OOCBI</name>
<dbReference type="AlphaFoldDB" id="A0A026WU83"/>
<keyword evidence="4" id="KW-1185">Reference proteome</keyword>
<feature type="chain" id="PRO_5035983095" evidence="1">
    <location>
        <begin position="24"/>
        <end position="121"/>
    </location>
</feature>
<evidence type="ECO:0000256" key="1">
    <source>
        <dbReference type="SAM" id="SignalP"/>
    </source>
</evidence>